<evidence type="ECO:0000313" key="2">
    <source>
        <dbReference type="EMBL" id="KAH9293032.1"/>
    </source>
</evidence>
<comment type="caution">
    <text evidence="2">The sequence shown here is derived from an EMBL/GenBank/DDBJ whole genome shotgun (WGS) entry which is preliminary data.</text>
</comment>
<feature type="non-terminal residue" evidence="2">
    <location>
        <position position="76"/>
    </location>
</feature>
<proteinExistence type="predicted"/>
<protein>
    <submittedName>
        <fullName evidence="2">Uncharacterized protein</fullName>
    </submittedName>
</protein>
<feature type="region of interest" description="Disordered" evidence="1">
    <location>
        <begin position="29"/>
        <end position="76"/>
    </location>
</feature>
<accession>A0AA38C9X9</accession>
<organism evidence="2 3">
    <name type="scientific">Taxus chinensis</name>
    <name type="common">Chinese yew</name>
    <name type="synonym">Taxus wallichiana var. chinensis</name>
    <dbReference type="NCBI Taxonomy" id="29808"/>
    <lineage>
        <taxon>Eukaryota</taxon>
        <taxon>Viridiplantae</taxon>
        <taxon>Streptophyta</taxon>
        <taxon>Embryophyta</taxon>
        <taxon>Tracheophyta</taxon>
        <taxon>Spermatophyta</taxon>
        <taxon>Pinopsida</taxon>
        <taxon>Pinidae</taxon>
        <taxon>Conifers II</taxon>
        <taxon>Cupressales</taxon>
        <taxon>Taxaceae</taxon>
        <taxon>Taxus</taxon>
    </lineage>
</organism>
<name>A0AA38C9X9_TAXCH</name>
<dbReference type="EMBL" id="JAHRHJ020001804">
    <property type="protein sequence ID" value="KAH9293032.1"/>
    <property type="molecule type" value="Genomic_DNA"/>
</dbReference>
<reference evidence="2 3" key="1">
    <citation type="journal article" date="2021" name="Nat. Plants">
        <title>The Taxus genome provides insights into paclitaxel biosynthesis.</title>
        <authorList>
            <person name="Xiong X."/>
            <person name="Gou J."/>
            <person name="Liao Q."/>
            <person name="Li Y."/>
            <person name="Zhou Q."/>
            <person name="Bi G."/>
            <person name="Li C."/>
            <person name="Du R."/>
            <person name="Wang X."/>
            <person name="Sun T."/>
            <person name="Guo L."/>
            <person name="Liang H."/>
            <person name="Lu P."/>
            <person name="Wu Y."/>
            <person name="Zhang Z."/>
            <person name="Ro D.K."/>
            <person name="Shang Y."/>
            <person name="Huang S."/>
            <person name="Yan J."/>
        </authorList>
    </citation>
    <scope>NUCLEOTIDE SEQUENCE [LARGE SCALE GENOMIC DNA]</scope>
    <source>
        <strain evidence="2">Ta-2019</strain>
    </source>
</reference>
<sequence length="76" mass="8509">MRKEIRDGGCSLLLSTGHKAYSSAGKLHLKHNLTAGDRREEREKRKKTKHPTLKPGDYTKEGEGETSIKTAMEQGE</sequence>
<evidence type="ECO:0000313" key="3">
    <source>
        <dbReference type="Proteomes" id="UP000824469"/>
    </source>
</evidence>
<dbReference type="Proteomes" id="UP000824469">
    <property type="component" value="Unassembled WGS sequence"/>
</dbReference>
<evidence type="ECO:0000256" key="1">
    <source>
        <dbReference type="SAM" id="MobiDB-lite"/>
    </source>
</evidence>
<dbReference type="AlphaFoldDB" id="A0AA38C9X9"/>
<gene>
    <name evidence="2" type="ORF">KI387_041764</name>
</gene>
<keyword evidence="3" id="KW-1185">Reference proteome</keyword>